<dbReference type="InterPro" id="IPR016035">
    <property type="entry name" value="Acyl_Trfase/lysoPLipase"/>
</dbReference>
<sequence length="289" mass="33397">MKSNVFDTALIFEGGGMRNSYSAGILNVLLEKGIYFDYVSGISAGSTHVFNYLLRDRIRAKRSFVDSVRDENVAGIKNLLKGQGFFNSDYIFESWDPYPDSIISLETFYANPAKIRIGAFNANTGRMKYWNKRQLNSMEKLRKAIRASSSLPYIMQPTEFEGQVYYDGGLGYGISLDMALRDGYQKIFAVLTRPEGYRKEPIKHKELIKKSFKSYPHVANAMITRYKRYNRDLDRLEKLKEEGKAYIVYAKNQAVESTETNLFKLQDNYEQGYFQGLNEYRDWLAFLGI</sequence>
<keyword evidence="3 4" id="KW-0443">Lipid metabolism</keyword>
<dbReference type="Pfam" id="PF01734">
    <property type="entry name" value="Patatin"/>
    <property type="match status" value="1"/>
</dbReference>
<feature type="domain" description="PNPLA" evidence="5">
    <location>
        <begin position="10"/>
        <end position="180"/>
    </location>
</feature>
<feature type="active site" description="Proton acceptor" evidence="4">
    <location>
        <position position="167"/>
    </location>
</feature>
<keyword evidence="2 4" id="KW-0442">Lipid degradation</keyword>
<dbReference type="SUPFAM" id="SSF52151">
    <property type="entry name" value="FabD/lysophospholipase-like"/>
    <property type="match status" value="1"/>
</dbReference>
<dbReference type="InterPro" id="IPR002641">
    <property type="entry name" value="PNPLA_dom"/>
</dbReference>
<keyword evidence="7" id="KW-1185">Reference proteome</keyword>
<evidence type="ECO:0000313" key="6">
    <source>
        <dbReference type="EMBL" id="MDQ0275392.1"/>
    </source>
</evidence>
<evidence type="ECO:0000313" key="7">
    <source>
        <dbReference type="Proteomes" id="UP001236559"/>
    </source>
</evidence>
<dbReference type="PANTHER" id="PTHR14226">
    <property type="entry name" value="NEUROPATHY TARGET ESTERASE/SWISS CHEESE D.MELANOGASTER"/>
    <property type="match status" value="1"/>
</dbReference>
<gene>
    <name evidence="6" type="ORF">J2S72_001419</name>
</gene>
<dbReference type="RefSeq" id="WP_023055768.1">
    <property type="nucleotide sequence ID" value="NZ_JAUSTN010000007.1"/>
</dbReference>
<evidence type="ECO:0000259" key="5">
    <source>
        <dbReference type="PROSITE" id="PS51635"/>
    </source>
</evidence>
<dbReference type="Pfam" id="PF19890">
    <property type="entry name" value="DUF6363"/>
    <property type="match status" value="1"/>
</dbReference>
<feature type="short sequence motif" description="GXSXG" evidence="4">
    <location>
        <begin position="41"/>
        <end position="45"/>
    </location>
</feature>
<dbReference type="CDD" id="cd07208">
    <property type="entry name" value="Pat_hypo_Ecoli_yjju_like"/>
    <property type="match status" value="1"/>
</dbReference>
<dbReference type="InterPro" id="IPR050301">
    <property type="entry name" value="NTE"/>
</dbReference>
<dbReference type="InterPro" id="IPR045943">
    <property type="entry name" value="DUF6363"/>
</dbReference>
<dbReference type="InterPro" id="IPR037483">
    <property type="entry name" value="YjjU-like"/>
</dbReference>
<accession>A0ABU0AX84</accession>
<dbReference type="PANTHER" id="PTHR14226:SF25">
    <property type="entry name" value="PHOSPHOESTERASE"/>
    <property type="match status" value="1"/>
</dbReference>
<evidence type="ECO:0000256" key="1">
    <source>
        <dbReference type="ARBA" id="ARBA00022801"/>
    </source>
</evidence>
<dbReference type="Proteomes" id="UP001236559">
    <property type="component" value="Unassembled WGS sequence"/>
</dbReference>
<proteinExistence type="predicted"/>
<name>A0ABU0AX84_9FIRM</name>
<feature type="active site" description="Nucleophile" evidence="4">
    <location>
        <position position="43"/>
    </location>
</feature>
<comment type="caution">
    <text evidence="4">Lacks conserved residue(s) required for the propagation of feature annotation.</text>
</comment>
<keyword evidence="1 4" id="KW-0378">Hydrolase</keyword>
<dbReference type="PROSITE" id="PS51635">
    <property type="entry name" value="PNPLA"/>
    <property type="match status" value="1"/>
</dbReference>
<comment type="caution">
    <text evidence="6">The sequence shown here is derived from an EMBL/GenBank/DDBJ whole genome shotgun (WGS) entry which is preliminary data.</text>
</comment>
<protein>
    <submittedName>
        <fullName evidence="6">Patatin/cPLA2 family phospholipase</fullName>
    </submittedName>
</protein>
<dbReference type="EMBL" id="JAUSTN010000007">
    <property type="protein sequence ID" value="MDQ0275392.1"/>
    <property type="molecule type" value="Genomic_DNA"/>
</dbReference>
<dbReference type="Gene3D" id="3.40.1090.10">
    <property type="entry name" value="Cytosolic phospholipase A2 catalytic domain"/>
    <property type="match status" value="2"/>
</dbReference>
<evidence type="ECO:0000256" key="4">
    <source>
        <dbReference type="PROSITE-ProRule" id="PRU01161"/>
    </source>
</evidence>
<feature type="short sequence motif" description="DGA/G" evidence="4">
    <location>
        <begin position="167"/>
        <end position="169"/>
    </location>
</feature>
<evidence type="ECO:0000256" key="3">
    <source>
        <dbReference type="ARBA" id="ARBA00023098"/>
    </source>
</evidence>
<organism evidence="6 7">
    <name type="scientific">Peptoniphilus koenoeneniae</name>
    <dbReference type="NCBI Taxonomy" id="507751"/>
    <lineage>
        <taxon>Bacteria</taxon>
        <taxon>Bacillati</taxon>
        <taxon>Bacillota</taxon>
        <taxon>Tissierellia</taxon>
        <taxon>Tissierellales</taxon>
        <taxon>Peptoniphilaceae</taxon>
        <taxon>Peptoniphilus</taxon>
    </lineage>
</organism>
<reference evidence="6 7" key="1">
    <citation type="submission" date="2023-07" db="EMBL/GenBank/DDBJ databases">
        <title>Genomic Encyclopedia of Type Strains, Phase IV (KMG-IV): sequencing the most valuable type-strain genomes for metagenomic binning, comparative biology and taxonomic classification.</title>
        <authorList>
            <person name="Goeker M."/>
        </authorList>
    </citation>
    <scope>NUCLEOTIDE SEQUENCE [LARGE SCALE GENOMIC DNA]</scope>
    <source>
        <strain evidence="6 7">DSM 22616</strain>
    </source>
</reference>
<evidence type="ECO:0000256" key="2">
    <source>
        <dbReference type="ARBA" id="ARBA00022963"/>
    </source>
</evidence>